<organism evidence="1 2">
    <name type="scientific">Daphnia magna</name>
    <dbReference type="NCBI Taxonomy" id="35525"/>
    <lineage>
        <taxon>Eukaryota</taxon>
        <taxon>Metazoa</taxon>
        <taxon>Ecdysozoa</taxon>
        <taxon>Arthropoda</taxon>
        <taxon>Crustacea</taxon>
        <taxon>Branchiopoda</taxon>
        <taxon>Diplostraca</taxon>
        <taxon>Cladocera</taxon>
        <taxon>Anomopoda</taxon>
        <taxon>Daphniidae</taxon>
        <taxon>Daphnia</taxon>
    </lineage>
</organism>
<dbReference type="Proteomes" id="UP001234178">
    <property type="component" value="Unassembled WGS sequence"/>
</dbReference>
<reference evidence="1 2" key="1">
    <citation type="journal article" date="2023" name="Nucleic Acids Res.">
        <title>The hologenome of Daphnia magna reveals possible DNA methylation and microbiome-mediated evolution of the host genome.</title>
        <authorList>
            <person name="Chaturvedi A."/>
            <person name="Li X."/>
            <person name="Dhandapani V."/>
            <person name="Marshall H."/>
            <person name="Kissane S."/>
            <person name="Cuenca-Cambronero M."/>
            <person name="Asole G."/>
            <person name="Calvet F."/>
            <person name="Ruiz-Romero M."/>
            <person name="Marangio P."/>
            <person name="Guigo R."/>
            <person name="Rago D."/>
            <person name="Mirbahai L."/>
            <person name="Eastwood N."/>
            <person name="Colbourne J.K."/>
            <person name="Zhou J."/>
            <person name="Mallon E."/>
            <person name="Orsini L."/>
        </authorList>
    </citation>
    <scope>NUCLEOTIDE SEQUENCE [LARGE SCALE GENOMIC DNA]</scope>
    <source>
        <strain evidence="1">LRV0_1</strain>
    </source>
</reference>
<proteinExistence type="predicted"/>
<comment type="caution">
    <text evidence="1">The sequence shown here is derived from an EMBL/GenBank/DDBJ whole genome shotgun (WGS) entry which is preliminary data.</text>
</comment>
<evidence type="ECO:0000313" key="2">
    <source>
        <dbReference type="Proteomes" id="UP001234178"/>
    </source>
</evidence>
<sequence length="100" mass="11412">MNSDLNWQLPCGQQEQNVTLVTAVKHPALRVFHKCKNLICVEVGLLRLQRLMDKMPRCVGILLITRKEDEEKLVNAKPPDTRDSVTSYEKFKACSSVSKE</sequence>
<dbReference type="EMBL" id="JAOYFB010000004">
    <property type="protein sequence ID" value="KAK4013638.1"/>
    <property type="molecule type" value="Genomic_DNA"/>
</dbReference>
<accession>A0ABQ9ZL76</accession>
<keyword evidence="2" id="KW-1185">Reference proteome</keyword>
<gene>
    <name evidence="1" type="ORF">OUZ56_026191</name>
</gene>
<evidence type="ECO:0000313" key="1">
    <source>
        <dbReference type="EMBL" id="KAK4013638.1"/>
    </source>
</evidence>
<protein>
    <submittedName>
        <fullName evidence="1">Uncharacterized protein</fullName>
    </submittedName>
</protein>
<name>A0ABQ9ZL76_9CRUS</name>